<reference evidence="2 3" key="1">
    <citation type="submission" date="2021-06" db="EMBL/GenBank/DDBJ databases">
        <title>Caerostris extrusa draft genome.</title>
        <authorList>
            <person name="Kono N."/>
            <person name="Arakawa K."/>
        </authorList>
    </citation>
    <scope>NUCLEOTIDE SEQUENCE [LARGE SCALE GENOMIC DNA]</scope>
</reference>
<organism evidence="2 3">
    <name type="scientific">Caerostris extrusa</name>
    <name type="common">Bark spider</name>
    <name type="synonym">Caerostris bankana</name>
    <dbReference type="NCBI Taxonomy" id="172846"/>
    <lineage>
        <taxon>Eukaryota</taxon>
        <taxon>Metazoa</taxon>
        <taxon>Ecdysozoa</taxon>
        <taxon>Arthropoda</taxon>
        <taxon>Chelicerata</taxon>
        <taxon>Arachnida</taxon>
        <taxon>Araneae</taxon>
        <taxon>Araneomorphae</taxon>
        <taxon>Entelegynae</taxon>
        <taxon>Araneoidea</taxon>
        <taxon>Araneidae</taxon>
        <taxon>Caerostris</taxon>
    </lineage>
</organism>
<accession>A0AAV4XUZ7</accession>
<evidence type="ECO:0000256" key="1">
    <source>
        <dbReference type="SAM" id="MobiDB-lite"/>
    </source>
</evidence>
<dbReference type="EMBL" id="BPLR01018217">
    <property type="protein sequence ID" value="GIY97801.1"/>
    <property type="molecule type" value="Genomic_DNA"/>
</dbReference>
<evidence type="ECO:0000313" key="2">
    <source>
        <dbReference type="EMBL" id="GIY97801.1"/>
    </source>
</evidence>
<feature type="region of interest" description="Disordered" evidence="1">
    <location>
        <begin position="1"/>
        <end position="30"/>
    </location>
</feature>
<sequence length="94" mass="10717">MSSSHQSIPQHKTHLTQGDKKKTATGVLGWPPQYLQETRALYKNKHLHGDLSTRGDIETFDNRARAMTESREVPKCSKFLHTHTHPSEGKNLKK</sequence>
<comment type="caution">
    <text evidence="2">The sequence shown here is derived from an EMBL/GenBank/DDBJ whole genome shotgun (WGS) entry which is preliminary data.</text>
</comment>
<gene>
    <name evidence="2" type="ORF">CEXT_126861</name>
</gene>
<name>A0AAV4XUZ7_CAEEX</name>
<feature type="region of interest" description="Disordered" evidence="1">
    <location>
        <begin position="68"/>
        <end position="94"/>
    </location>
</feature>
<dbReference type="AlphaFoldDB" id="A0AAV4XUZ7"/>
<evidence type="ECO:0000313" key="3">
    <source>
        <dbReference type="Proteomes" id="UP001054945"/>
    </source>
</evidence>
<protein>
    <submittedName>
        <fullName evidence="2">Uncharacterized protein</fullName>
    </submittedName>
</protein>
<dbReference type="Proteomes" id="UP001054945">
    <property type="component" value="Unassembled WGS sequence"/>
</dbReference>
<keyword evidence="3" id="KW-1185">Reference proteome</keyword>
<feature type="compositionally biased region" description="Basic and acidic residues" evidence="1">
    <location>
        <begin position="85"/>
        <end position="94"/>
    </location>
</feature>
<proteinExistence type="predicted"/>
<feature type="compositionally biased region" description="Polar residues" evidence="1">
    <location>
        <begin position="1"/>
        <end position="10"/>
    </location>
</feature>